<proteinExistence type="predicted"/>
<organism evidence="2 3">
    <name type="scientific">Petrolisthes manimaculis</name>
    <dbReference type="NCBI Taxonomy" id="1843537"/>
    <lineage>
        <taxon>Eukaryota</taxon>
        <taxon>Metazoa</taxon>
        <taxon>Ecdysozoa</taxon>
        <taxon>Arthropoda</taxon>
        <taxon>Crustacea</taxon>
        <taxon>Multicrustacea</taxon>
        <taxon>Malacostraca</taxon>
        <taxon>Eumalacostraca</taxon>
        <taxon>Eucarida</taxon>
        <taxon>Decapoda</taxon>
        <taxon>Pleocyemata</taxon>
        <taxon>Anomura</taxon>
        <taxon>Galatheoidea</taxon>
        <taxon>Porcellanidae</taxon>
        <taxon>Petrolisthes</taxon>
    </lineage>
</organism>
<keyword evidence="1" id="KW-0732">Signal</keyword>
<keyword evidence="3" id="KW-1185">Reference proteome</keyword>
<accession>A0AAE1PRB3</accession>
<comment type="caution">
    <text evidence="2">The sequence shown here is derived from an EMBL/GenBank/DDBJ whole genome shotgun (WGS) entry which is preliminary data.</text>
</comment>
<feature type="chain" id="PRO_5042152275" evidence="1">
    <location>
        <begin position="24"/>
        <end position="120"/>
    </location>
</feature>
<evidence type="ECO:0000313" key="2">
    <source>
        <dbReference type="EMBL" id="KAK4311935.1"/>
    </source>
</evidence>
<feature type="signal peptide" evidence="1">
    <location>
        <begin position="1"/>
        <end position="23"/>
    </location>
</feature>
<evidence type="ECO:0000313" key="3">
    <source>
        <dbReference type="Proteomes" id="UP001292094"/>
    </source>
</evidence>
<reference evidence="2" key="1">
    <citation type="submission" date="2023-11" db="EMBL/GenBank/DDBJ databases">
        <title>Genome assemblies of two species of porcelain crab, Petrolisthes cinctipes and Petrolisthes manimaculis (Anomura: Porcellanidae).</title>
        <authorList>
            <person name="Angst P."/>
        </authorList>
    </citation>
    <scope>NUCLEOTIDE SEQUENCE</scope>
    <source>
        <strain evidence="2">PB745_02</strain>
        <tissue evidence="2">Gill</tissue>
    </source>
</reference>
<dbReference type="Proteomes" id="UP001292094">
    <property type="component" value="Unassembled WGS sequence"/>
</dbReference>
<sequence>MVLSKGVSTVALLMALFCSMSTSYPTSSSNAKNTEMCTPIEHSVSEDFTDDCGTKFEEVSIGGVILYNATCSESIASTNSDCCHYFSDDKLPGTDKRLVLYCAPRGDEGYSWNQKITCND</sequence>
<gene>
    <name evidence="2" type="ORF">Pmani_016601</name>
</gene>
<dbReference type="AlphaFoldDB" id="A0AAE1PRB3"/>
<protein>
    <submittedName>
        <fullName evidence="2">Uncharacterized protein</fullName>
    </submittedName>
</protein>
<name>A0AAE1PRB3_9EUCA</name>
<dbReference type="EMBL" id="JAWZYT010001462">
    <property type="protein sequence ID" value="KAK4311935.1"/>
    <property type="molecule type" value="Genomic_DNA"/>
</dbReference>
<evidence type="ECO:0000256" key="1">
    <source>
        <dbReference type="SAM" id="SignalP"/>
    </source>
</evidence>